<evidence type="ECO:0000256" key="5">
    <source>
        <dbReference type="ARBA" id="ARBA00022982"/>
    </source>
</evidence>
<evidence type="ECO:0000256" key="6">
    <source>
        <dbReference type="ARBA" id="ARBA00023004"/>
    </source>
</evidence>
<dbReference type="InterPro" id="IPR042095">
    <property type="entry name" value="SUMF_sf"/>
</dbReference>
<dbReference type="Gene3D" id="1.10.3820.10">
    <property type="entry name" value="Di-heme elbow motif domain"/>
    <property type="match status" value="1"/>
</dbReference>
<dbReference type="InterPro" id="IPR005126">
    <property type="entry name" value="NapC/NirT_cyt_c_N"/>
</dbReference>
<dbReference type="Proteomes" id="UP000651475">
    <property type="component" value="Unassembled WGS sequence"/>
</dbReference>
<dbReference type="InterPro" id="IPR038266">
    <property type="entry name" value="NapC/NirT_cytc_sf"/>
</dbReference>
<keyword evidence="11" id="KW-1185">Reference proteome</keyword>
<dbReference type="Pfam" id="PF03264">
    <property type="entry name" value="Cytochrom_NNT"/>
    <property type="match status" value="1"/>
</dbReference>
<dbReference type="PANTHER" id="PTHR23150:SF19">
    <property type="entry name" value="FORMYLGLYCINE-GENERATING ENZYME"/>
    <property type="match status" value="1"/>
</dbReference>
<dbReference type="Pfam" id="PF03781">
    <property type="entry name" value="FGE-sulfatase"/>
    <property type="match status" value="1"/>
</dbReference>
<sequence>MATNNNSNRYPSEKKRRFFKGKTFILLVGLLLGAGIMVAVYKTSVYFSSDESCMMCHVHPHVEDSWKLSKHVNNGSGVKTHCVACHLPPQSDTWNHYTAKAKLGLKDVWSFMTKDSADFDWNTKSELEHAVKYIPNESCKECHQNLFPEGINQDGITAHLYYDENEKKLDLQCISCHLDAGHYNPNYTHGKLAGIPGANTTAAIDTSLYFKTATPVTSFTDYTEQIPGTPVSFNMIAIPGGTFKMGSTSKEAFHKEDEAPVRNVTVNPFFMAEVEVTWDQYWAFYGQTMSEGRMLPETVYANNSSDPEVDAISGPTPPFGFPDQGWGTGDRPAITMTHYAAETFCQWLSKKTGKKYRLPTEAEWEYAARGGTETPYFFTGNPKDFSDQGFWRKFFDAKTDSISSFVIYAKNSKNRTQEPSEVQANPFGLKNMLGNVMEYCADKYDPQAYAKSGESVTNPLVTEGEEWVVRGGNYTSDAADVRTAARDYTKHDAWLKTDPQQPKSIWWYSDIRGIGFRVVCEPDPAIGAN</sequence>
<proteinExistence type="predicted"/>
<comment type="caution">
    <text evidence="10">The sequence shown here is derived from an EMBL/GenBank/DDBJ whole genome shotgun (WGS) entry which is preliminary data.</text>
</comment>
<accession>A0ABR7DLS0</accession>
<reference evidence="10 11" key="1">
    <citation type="submission" date="2020-08" db="EMBL/GenBank/DDBJ databases">
        <title>Genome public.</title>
        <authorList>
            <person name="Liu C."/>
            <person name="Sun Q."/>
        </authorList>
    </citation>
    <scope>NUCLEOTIDE SEQUENCE [LARGE SCALE GENOMIC DNA]</scope>
    <source>
        <strain evidence="10 11">NSJ-79</strain>
    </source>
</reference>
<dbReference type="EMBL" id="JACOOJ010000005">
    <property type="protein sequence ID" value="MBC5632045.1"/>
    <property type="molecule type" value="Genomic_DNA"/>
</dbReference>
<dbReference type="SUPFAM" id="SSF56436">
    <property type="entry name" value="C-type lectin-like"/>
    <property type="match status" value="1"/>
</dbReference>
<dbReference type="Gene3D" id="3.90.1580.10">
    <property type="entry name" value="paralog of FGE (formylglycine-generating enzyme)"/>
    <property type="match status" value="1"/>
</dbReference>
<keyword evidence="6" id="KW-0408">Iron</keyword>
<dbReference type="SUPFAM" id="SSF48695">
    <property type="entry name" value="Multiheme cytochromes"/>
    <property type="match status" value="1"/>
</dbReference>
<keyword evidence="2" id="KW-0813">Transport</keyword>
<keyword evidence="3" id="KW-0349">Heme</keyword>
<feature type="domain" description="NapC/NirT cytochrome c N-terminal" evidence="8">
    <location>
        <begin position="23"/>
        <end position="186"/>
    </location>
</feature>
<comment type="subcellular location">
    <subcellularLocation>
        <location evidence="1">Cell envelope</location>
    </subcellularLocation>
</comment>
<evidence type="ECO:0000256" key="2">
    <source>
        <dbReference type="ARBA" id="ARBA00022448"/>
    </source>
</evidence>
<dbReference type="InterPro" id="IPR051043">
    <property type="entry name" value="Sulfatase_Mod_Factor_Kinase"/>
</dbReference>
<evidence type="ECO:0000259" key="8">
    <source>
        <dbReference type="Pfam" id="PF03264"/>
    </source>
</evidence>
<keyword evidence="7" id="KW-0472">Membrane</keyword>
<feature type="domain" description="Sulfatase-modifying factor enzyme-like" evidence="9">
    <location>
        <begin position="234"/>
        <end position="488"/>
    </location>
</feature>
<keyword evidence="5" id="KW-0249">Electron transport</keyword>
<dbReference type="InterPro" id="IPR036280">
    <property type="entry name" value="Multihaem_cyt_sf"/>
</dbReference>
<dbReference type="RefSeq" id="WP_186928831.1">
    <property type="nucleotide sequence ID" value="NZ_JACOOJ010000005.1"/>
</dbReference>
<evidence type="ECO:0000256" key="7">
    <source>
        <dbReference type="SAM" id="Phobius"/>
    </source>
</evidence>
<keyword evidence="4" id="KW-0479">Metal-binding</keyword>
<evidence type="ECO:0000313" key="10">
    <source>
        <dbReference type="EMBL" id="MBC5632045.1"/>
    </source>
</evidence>
<evidence type="ECO:0000256" key="4">
    <source>
        <dbReference type="ARBA" id="ARBA00022723"/>
    </source>
</evidence>
<dbReference type="InterPro" id="IPR005532">
    <property type="entry name" value="SUMF_dom"/>
</dbReference>
<feature type="transmembrane region" description="Helical" evidence="7">
    <location>
        <begin position="24"/>
        <end position="47"/>
    </location>
</feature>
<dbReference type="InterPro" id="IPR016187">
    <property type="entry name" value="CTDL_fold"/>
</dbReference>
<protein>
    <submittedName>
        <fullName evidence="10">SUMF1/EgtB/PvdO family nonheme iron enzyme</fullName>
    </submittedName>
</protein>
<gene>
    <name evidence="10" type="ORF">H8S65_04555</name>
</gene>
<keyword evidence="7" id="KW-0812">Transmembrane</keyword>
<evidence type="ECO:0000256" key="1">
    <source>
        <dbReference type="ARBA" id="ARBA00004196"/>
    </source>
</evidence>
<organism evidence="10 11">
    <name type="scientific">Parabacteroides hominis</name>
    <dbReference type="NCBI Taxonomy" id="2763057"/>
    <lineage>
        <taxon>Bacteria</taxon>
        <taxon>Pseudomonadati</taxon>
        <taxon>Bacteroidota</taxon>
        <taxon>Bacteroidia</taxon>
        <taxon>Bacteroidales</taxon>
        <taxon>Tannerellaceae</taxon>
        <taxon>Parabacteroides</taxon>
    </lineage>
</organism>
<evidence type="ECO:0000259" key="9">
    <source>
        <dbReference type="Pfam" id="PF03781"/>
    </source>
</evidence>
<evidence type="ECO:0000256" key="3">
    <source>
        <dbReference type="ARBA" id="ARBA00022617"/>
    </source>
</evidence>
<keyword evidence="7" id="KW-1133">Transmembrane helix</keyword>
<name>A0ABR7DLS0_9BACT</name>
<evidence type="ECO:0000313" key="11">
    <source>
        <dbReference type="Proteomes" id="UP000651475"/>
    </source>
</evidence>
<dbReference type="PANTHER" id="PTHR23150">
    <property type="entry name" value="SULFATASE MODIFYING FACTOR 1, 2"/>
    <property type="match status" value="1"/>
</dbReference>